<evidence type="ECO:0000259" key="6">
    <source>
        <dbReference type="PROSITE" id="PS51736"/>
    </source>
</evidence>
<feature type="coiled-coil region" evidence="5">
    <location>
        <begin position="416"/>
        <end position="450"/>
    </location>
</feature>
<dbReference type="SUPFAM" id="SSF53041">
    <property type="entry name" value="Resolvase-like"/>
    <property type="match status" value="1"/>
</dbReference>
<dbReference type="InterPro" id="IPR011109">
    <property type="entry name" value="DNA_bind_recombinase_dom"/>
</dbReference>
<dbReference type="InterPro" id="IPR025827">
    <property type="entry name" value="Zn_ribbon_recom_dom"/>
</dbReference>
<dbReference type="InterPro" id="IPR038109">
    <property type="entry name" value="DNA_bind_recomb_sf"/>
</dbReference>
<dbReference type="Proteomes" id="UP000602284">
    <property type="component" value="Unassembled WGS sequence"/>
</dbReference>
<dbReference type="PROSITE" id="PS51736">
    <property type="entry name" value="RECOMBINASES_3"/>
    <property type="match status" value="1"/>
</dbReference>
<organism evidence="8 9">
    <name type="scientific">Tumebacillus amylolyticus</name>
    <dbReference type="NCBI Taxonomy" id="2801339"/>
    <lineage>
        <taxon>Bacteria</taxon>
        <taxon>Bacillati</taxon>
        <taxon>Bacillota</taxon>
        <taxon>Bacilli</taxon>
        <taxon>Bacillales</taxon>
        <taxon>Alicyclobacillaceae</taxon>
        <taxon>Tumebacillus</taxon>
    </lineage>
</organism>
<evidence type="ECO:0000259" key="7">
    <source>
        <dbReference type="PROSITE" id="PS51737"/>
    </source>
</evidence>
<comment type="caution">
    <text evidence="8">The sequence shown here is derived from an EMBL/GenBank/DDBJ whole genome shotgun (WGS) entry which is preliminary data.</text>
</comment>
<evidence type="ECO:0000256" key="2">
    <source>
        <dbReference type="ARBA" id="ARBA00023125"/>
    </source>
</evidence>
<keyword evidence="2" id="KW-0238">DNA-binding</keyword>
<evidence type="ECO:0000256" key="4">
    <source>
        <dbReference type="PROSITE-ProRule" id="PRU10137"/>
    </source>
</evidence>
<dbReference type="CDD" id="cd00338">
    <property type="entry name" value="Ser_Recombinase"/>
    <property type="match status" value="1"/>
</dbReference>
<dbReference type="Gene3D" id="3.40.50.1390">
    <property type="entry name" value="Resolvase, N-terminal catalytic domain"/>
    <property type="match status" value="1"/>
</dbReference>
<dbReference type="PROSITE" id="PS00397">
    <property type="entry name" value="RECOMBINASES_1"/>
    <property type="match status" value="1"/>
</dbReference>
<sequence length="457" mass="52003">MMEEKESLRVALYVRVSTEEQAKEGYSIDGQVKVLTEYCKLWGHTVVQVYKDEGISAKNTARPSLQKMLSDCKLGSFNAVLVWKFNRISRNQADFHNMIGYFKSNRIKFMSFSENVDDSTAAGKLLMSILGGFAEFEREQIVENVKMGMGERAEKGMFNGGRVLGYKSIDKQLVIEPLEATLVRRIFELYVSGRGYKAIANQLNHEGYKTKTGNTFSTVAVKGIVTNPIYAGYITFNKQENWNEQRRKGKNENHILVRGIHEPILEMETWEKAQEIFQRKSHKPNKTFTGHFLLAGLLKCPTCGSSMVGHKVKKSKHNTEYNVYYQCGAFNNKGSAVCSSNMVRADYAESAVLERIQSVVLVEANLQAIVDKLNEKIANLKAPLLSQQAYTETQLDQATKNLNKLVTLFMRPDFESETVSENIMTLEREIKELKERKKEIDRELNTTSIEEVSFDQV</sequence>
<dbReference type="InterPro" id="IPR006119">
    <property type="entry name" value="Resolv_N"/>
</dbReference>
<accession>A0ABS1J4K2</accession>
<gene>
    <name evidence="8" type="ORF">JJB07_00525</name>
</gene>
<dbReference type="PANTHER" id="PTHR30461:SF23">
    <property type="entry name" value="DNA RECOMBINASE-RELATED"/>
    <property type="match status" value="1"/>
</dbReference>
<dbReference type="InterPro" id="IPR050639">
    <property type="entry name" value="SSR_resolvase"/>
</dbReference>
<dbReference type="PANTHER" id="PTHR30461">
    <property type="entry name" value="DNA-INVERTASE FROM LAMBDOID PROPHAGE"/>
    <property type="match status" value="1"/>
</dbReference>
<feature type="active site" description="O-(5'-phospho-DNA)-serine intermediate" evidence="4">
    <location>
        <position position="17"/>
    </location>
</feature>
<name>A0ABS1J4K2_9BACL</name>
<dbReference type="Pfam" id="PF00239">
    <property type="entry name" value="Resolvase"/>
    <property type="match status" value="1"/>
</dbReference>
<evidence type="ECO:0000313" key="8">
    <source>
        <dbReference type="EMBL" id="MBL0385115.1"/>
    </source>
</evidence>
<dbReference type="Pfam" id="PF07508">
    <property type="entry name" value="Recombinase"/>
    <property type="match status" value="1"/>
</dbReference>
<keyword evidence="5" id="KW-0175">Coiled coil</keyword>
<keyword evidence="1" id="KW-0229">DNA integration</keyword>
<keyword evidence="3" id="KW-0233">DNA recombination</keyword>
<evidence type="ECO:0000313" key="9">
    <source>
        <dbReference type="Proteomes" id="UP000602284"/>
    </source>
</evidence>
<dbReference type="InterPro" id="IPR036162">
    <property type="entry name" value="Resolvase-like_N_sf"/>
</dbReference>
<dbReference type="InterPro" id="IPR006118">
    <property type="entry name" value="Recombinase_CS"/>
</dbReference>
<dbReference type="EMBL" id="JAEQNB010000001">
    <property type="protein sequence ID" value="MBL0385115.1"/>
    <property type="molecule type" value="Genomic_DNA"/>
</dbReference>
<dbReference type="SMART" id="SM00857">
    <property type="entry name" value="Resolvase"/>
    <property type="match status" value="1"/>
</dbReference>
<reference evidence="8 9" key="1">
    <citation type="submission" date="2021-01" db="EMBL/GenBank/DDBJ databases">
        <title>Tumebacillus sp. strain ITR2 16S ribosomal RNA gene Genome sequencing and assembly.</title>
        <authorList>
            <person name="Kang M."/>
        </authorList>
    </citation>
    <scope>NUCLEOTIDE SEQUENCE [LARGE SCALE GENOMIC DNA]</scope>
    <source>
        <strain evidence="8 9">ITR2</strain>
    </source>
</reference>
<feature type="domain" description="Recombinase" evidence="7">
    <location>
        <begin position="163"/>
        <end position="283"/>
    </location>
</feature>
<evidence type="ECO:0000256" key="3">
    <source>
        <dbReference type="ARBA" id="ARBA00023172"/>
    </source>
</evidence>
<proteinExistence type="predicted"/>
<dbReference type="Pfam" id="PF13408">
    <property type="entry name" value="Zn_ribbon_recom"/>
    <property type="match status" value="1"/>
</dbReference>
<protein>
    <submittedName>
        <fullName evidence="8">Recombinase family protein</fullName>
    </submittedName>
</protein>
<evidence type="ECO:0000256" key="1">
    <source>
        <dbReference type="ARBA" id="ARBA00022908"/>
    </source>
</evidence>
<keyword evidence="9" id="KW-1185">Reference proteome</keyword>
<evidence type="ECO:0000256" key="5">
    <source>
        <dbReference type="SAM" id="Coils"/>
    </source>
</evidence>
<dbReference type="PROSITE" id="PS51737">
    <property type="entry name" value="RECOMBINASE_DNA_BIND"/>
    <property type="match status" value="1"/>
</dbReference>
<dbReference type="Gene3D" id="3.90.1750.20">
    <property type="entry name" value="Putative Large Serine Recombinase, Chain B, Domain 2"/>
    <property type="match status" value="1"/>
</dbReference>
<feature type="domain" description="Resolvase/invertase-type recombinase catalytic" evidence="6">
    <location>
        <begin position="9"/>
        <end position="156"/>
    </location>
</feature>
<dbReference type="RefSeq" id="WP_201630241.1">
    <property type="nucleotide sequence ID" value="NZ_JAEQNB010000001.1"/>
</dbReference>